<dbReference type="EMBL" id="JARYTV010000008">
    <property type="protein sequence ID" value="MDH7960459.1"/>
    <property type="molecule type" value="Genomic_DNA"/>
</dbReference>
<dbReference type="GeneID" id="61074871"/>
<dbReference type="AlphaFoldDB" id="A0A1I4FNM7"/>
<evidence type="ECO:0000313" key="3">
    <source>
        <dbReference type="EMBL" id="MDH7960459.1"/>
    </source>
</evidence>
<dbReference type="InterPro" id="IPR037523">
    <property type="entry name" value="VOC_core"/>
</dbReference>
<name>A0A1I4FNM7_9LACT</name>
<dbReference type="Proteomes" id="UP000504756">
    <property type="component" value="Unassembled WGS sequence"/>
</dbReference>
<dbReference type="PANTHER" id="PTHR36113">
    <property type="entry name" value="LYASE, PUTATIVE-RELATED-RELATED"/>
    <property type="match status" value="1"/>
</dbReference>
<reference evidence="2 8" key="2">
    <citation type="submission" date="2020-06" db="EMBL/GenBank/DDBJ databases">
        <title>Draft genome sequence of Lactic acid bacteria from Okinawan-style tofu.</title>
        <authorList>
            <person name="Takara I."/>
            <person name="Ikematsu S."/>
        </authorList>
    </citation>
    <scope>NUCLEOTIDE SEQUENCE [LARGE SCALE GENOMIC DNA]</scope>
    <source>
        <strain evidence="2">Lg38</strain>
        <strain evidence="8">lg38</strain>
    </source>
</reference>
<dbReference type="PANTHER" id="PTHR36113:SF1">
    <property type="entry name" value="GLYOXALASE_BLEOMYCIN RESISTANCE PROTEIN_DIOXYGENASE"/>
    <property type="match status" value="1"/>
</dbReference>
<reference evidence="3" key="5">
    <citation type="submission" date="2023-04" db="EMBL/GenBank/DDBJ databases">
        <title>Genomic analysis of Lactococcus garvieae isolates.</title>
        <authorList>
            <person name="Zhanghang C."/>
        </authorList>
    </citation>
    <scope>NUCLEOTIDE SEQUENCE</scope>
    <source>
        <strain evidence="3">ZB-1</strain>
    </source>
</reference>
<sequence length="125" mass="14318">MKVEHIGIWVRDLEKMRHFYESFFSARSGQKYHNSKTGFTSYFMSFEEGARIELMHRADIEKVLPEGLGFAHLALQVGDEAEVDKRAQDFLEQGFQVLSGPRRTGDGYYEAVILDPEGNKIEITA</sequence>
<proteinExistence type="predicted"/>
<dbReference type="EMBL" id="CP118627">
    <property type="protein sequence ID" value="WEA14046.1"/>
    <property type="molecule type" value="Genomic_DNA"/>
</dbReference>
<dbReference type="PROSITE" id="PS51819">
    <property type="entry name" value="VOC"/>
    <property type="match status" value="1"/>
</dbReference>
<evidence type="ECO:0000313" key="4">
    <source>
        <dbReference type="EMBL" id="SFL19039.1"/>
    </source>
</evidence>
<reference evidence="4 7" key="1">
    <citation type="submission" date="2016-10" db="EMBL/GenBank/DDBJ databases">
        <authorList>
            <person name="de Groot N.N."/>
        </authorList>
    </citation>
    <scope>NUCLEOTIDE SEQUENCE [LARGE SCALE GENOMIC DNA]</scope>
    <source>
        <strain evidence="4 7">M79</strain>
    </source>
</reference>
<evidence type="ECO:0000313" key="2">
    <source>
        <dbReference type="EMBL" id="GFO52008.1"/>
    </source>
</evidence>
<gene>
    <name evidence="2" type="ORF">ikelab_12830</name>
    <name evidence="5" type="ORF">OF801_02305</name>
    <name evidence="6" type="ORF">PWF74_00770</name>
    <name evidence="3" type="ORF">QHR29_08270</name>
    <name evidence="4" type="ORF">SAMN05216438_10275</name>
</gene>
<evidence type="ECO:0000313" key="7">
    <source>
        <dbReference type="Proteomes" id="UP000181969"/>
    </source>
</evidence>
<evidence type="ECO:0000259" key="1">
    <source>
        <dbReference type="PROSITE" id="PS51819"/>
    </source>
</evidence>
<dbReference type="Pfam" id="PF00903">
    <property type="entry name" value="Glyoxalase"/>
    <property type="match status" value="1"/>
</dbReference>
<evidence type="ECO:0000313" key="5">
    <source>
        <dbReference type="EMBL" id="UYT10793.1"/>
    </source>
</evidence>
<dbReference type="Proteomes" id="UP001217324">
    <property type="component" value="Chromosome"/>
</dbReference>
<dbReference type="Proteomes" id="UP000181969">
    <property type="component" value="Unassembled WGS sequence"/>
</dbReference>
<reference evidence="5" key="3">
    <citation type="submission" date="2022-10" db="EMBL/GenBank/DDBJ databases">
        <title>Genome assembly of Lactococcus garvieae isolates from cricket gut.</title>
        <authorList>
            <person name="Luecke A.R."/>
            <person name="Brown A.M.V."/>
            <person name="Wakeman C.A."/>
        </authorList>
    </citation>
    <scope>NUCLEOTIDE SEQUENCE</scope>
    <source>
        <strain evidence="5">Alexii-11_2</strain>
    </source>
</reference>
<dbReference type="InterPro" id="IPR051332">
    <property type="entry name" value="Fosfomycin_Res_Enzymes"/>
</dbReference>
<dbReference type="Gene3D" id="3.10.180.10">
    <property type="entry name" value="2,3-Dihydroxybiphenyl 1,2-Dioxygenase, domain 1"/>
    <property type="match status" value="1"/>
</dbReference>
<dbReference type="EMBL" id="CP109635">
    <property type="protein sequence ID" value="UYT10793.1"/>
    <property type="molecule type" value="Genomic_DNA"/>
</dbReference>
<dbReference type="InterPro" id="IPR004360">
    <property type="entry name" value="Glyas_Fos-R_dOase_dom"/>
</dbReference>
<dbReference type="OrthoDB" id="9789012at2"/>
<dbReference type="Proteomes" id="UP001164042">
    <property type="component" value="Chromosome"/>
</dbReference>
<evidence type="ECO:0000313" key="6">
    <source>
        <dbReference type="EMBL" id="WEA14046.1"/>
    </source>
</evidence>
<evidence type="ECO:0000313" key="8">
    <source>
        <dbReference type="Proteomes" id="UP000504756"/>
    </source>
</evidence>
<dbReference type="SUPFAM" id="SSF54593">
    <property type="entry name" value="Glyoxalase/Bleomycin resistance protein/Dihydroxybiphenyl dioxygenase"/>
    <property type="match status" value="1"/>
</dbReference>
<dbReference type="RefSeq" id="WP_042217360.1">
    <property type="nucleotide sequence ID" value="NZ_AP026069.1"/>
</dbReference>
<dbReference type="EMBL" id="BLXU01000007">
    <property type="protein sequence ID" value="GFO52008.1"/>
    <property type="molecule type" value="Genomic_DNA"/>
</dbReference>
<accession>A0A1I4FNM7</accession>
<keyword evidence="4" id="KW-0456">Lyase</keyword>
<dbReference type="InterPro" id="IPR029068">
    <property type="entry name" value="Glyas_Bleomycin-R_OHBP_Dase"/>
</dbReference>
<dbReference type="Proteomes" id="UP001157396">
    <property type="component" value="Unassembled WGS sequence"/>
</dbReference>
<protein>
    <submittedName>
        <fullName evidence="4">Lactoylglutathione lyase</fullName>
    </submittedName>
    <submittedName>
        <fullName evidence="3">VOC family protein</fullName>
    </submittedName>
</protein>
<reference evidence="6" key="4">
    <citation type="submission" date="2023-02" db="EMBL/GenBank/DDBJ databases">
        <title>Comparative genomics and fermentation flavor characterization of five lactic acid bacteria reveal flavor biosynthesis metabolic pathways in fermented muskmelon puree.</title>
        <authorList>
            <person name="Yuan L."/>
            <person name="Li M."/>
            <person name="Xu X."/>
            <person name="Lao F."/>
            <person name="Wu J."/>
        </authorList>
    </citation>
    <scope>NUCLEOTIDE SEQUENCE</scope>
    <source>
        <strain evidence="6">Pa-2</strain>
    </source>
</reference>
<dbReference type="GO" id="GO:0016829">
    <property type="term" value="F:lyase activity"/>
    <property type="evidence" value="ECO:0007669"/>
    <property type="project" value="UniProtKB-KW"/>
</dbReference>
<feature type="domain" description="VOC" evidence="1">
    <location>
        <begin position="2"/>
        <end position="125"/>
    </location>
</feature>
<organism evidence="4 7">
    <name type="scientific">Lactococcus garvieae</name>
    <dbReference type="NCBI Taxonomy" id="1363"/>
    <lineage>
        <taxon>Bacteria</taxon>
        <taxon>Bacillati</taxon>
        <taxon>Bacillota</taxon>
        <taxon>Bacilli</taxon>
        <taxon>Lactobacillales</taxon>
        <taxon>Streptococcaceae</taxon>
        <taxon>Lactococcus</taxon>
    </lineage>
</organism>
<dbReference type="EMBL" id="FOTJ01000002">
    <property type="protein sequence ID" value="SFL19039.1"/>
    <property type="molecule type" value="Genomic_DNA"/>
</dbReference>